<keyword evidence="4" id="KW-0297">G-protein coupled receptor</keyword>
<evidence type="ECO:0000256" key="4">
    <source>
        <dbReference type="ARBA" id="ARBA00023040"/>
    </source>
</evidence>
<reference evidence="11 12" key="1">
    <citation type="journal article" date="2023" name="Sci. Data">
        <title>Genome assembly of the Korean intertidal mud-creeper Batillaria attramentaria.</title>
        <authorList>
            <person name="Patra A.K."/>
            <person name="Ho P.T."/>
            <person name="Jun S."/>
            <person name="Lee S.J."/>
            <person name="Kim Y."/>
            <person name="Won Y.J."/>
        </authorList>
    </citation>
    <scope>NUCLEOTIDE SEQUENCE [LARGE SCALE GENOMIC DNA]</scope>
    <source>
        <strain evidence="11">Wonlab-2016</strain>
    </source>
</reference>
<dbReference type="InterPro" id="IPR000832">
    <property type="entry name" value="GPCR_2_secretin-like"/>
</dbReference>
<protein>
    <recommendedName>
        <fullName evidence="10">G-protein coupled receptors family 2 profile 2 domain-containing protein</fullName>
    </recommendedName>
</protein>
<evidence type="ECO:0000256" key="8">
    <source>
        <dbReference type="ARBA" id="ARBA00023224"/>
    </source>
</evidence>
<dbReference type="Pfam" id="PF00002">
    <property type="entry name" value="7tm_2"/>
    <property type="match status" value="1"/>
</dbReference>
<evidence type="ECO:0000256" key="1">
    <source>
        <dbReference type="ARBA" id="ARBA00004141"/>
    </source>
</evidence>
<keyword evidence="3 9" id="KW-1133">Transmembrane helix</keyword>
<feature type="transmembrane region" description="Helical" evidence="9">
    <location>
        <begin position="200"/>
        <end position="221"/>
    </location>
</feature>
<dbReference type="EMBL" id="JACVVK020000372">
    <property type="protein sequence ID" value="KAK7476566.1"/>
    <property type="molecule type" value="Genomic_DNA"/>
</dbReference>
<evidence type="ECO:0000259" key="10">
    <source>
        <dbReference type="PROSITE" id="PS50261"/>
    </source>
</evidence>
<feature type="transmembrane region" description="Helical" evidence="9">
    <location>
        <begin position="80"/>
        <end position="97"/>
    </location>
</feature>
<dbReference type="SUPFAM" id="SSF81321">
    <property type="entry name" value="Family A G protein-coupled receptor-like"/>
    <property type="match status" value="1"/>
</dbReference>
<comment type="caution">
    <text evidence="11">The sequence shown here is derived from an EMBL/GenBank/DDBJ whole genome shotgun (WGS) entry which is preliminary data.</text>
</comment>
<keyword evidence="5 9" id="KW-0472">Membrane</keyword>
<dbReference type="PROSITE" id="PS00650">
    <property type="entry name" value="G_PROTEIN_RECEP_F2_2"/>
    <property type="match status" value="1"/>
</dbReference>
<feature type="transmembrane region" description="Helical" evidence="9">
    <location>
        <begin position="47"/>
        <end position="68"/>
    </location>
</feature>
<feature type="domain" description="G-protein coupled receptors family 2 profile 2" evidence="10">
    <location>
        <begin position="45"/>
        <end position="303"/>
    </location>
</feature>
<dbReference type="AlphaFoldDB" id="A0ABD0JPC9"/>
<dbReference type="GO" id="GO:0016020">
    <property type="term" value="C:membrane"/>
    <property type="evidence" value="ECO:0007669"/>
    <property type="project" value="UniProtKB-SubCell"/>
</dbReference>
<dbReference type="InterPro" id="IPR050332">
    <property type="entry name" value="GPCR_2"/>
</dbReference>
<feature type="non-terminal residue" evidence="11">
    <location>
        <position position="1"/>
    </location>
</feature>
<dbReference type="Gene3D" id="1.20.1070.10">
    <property type="entry name" value="Rhodopsin 7-helix transmembrane proteins"/>
    <property type="match status" value="1"/>
</dbReference>
<dbReference type="Proteomes" id="UP001519460">
    <property type="component" value="Unassembled WGS sequence"/>
</dbReference>
<name>A0ABD0JPC9_9CAEN</name>
<feature type="transmembrane region" description="Helical" evidence="9">
    <location>
        <begin position="248"/>
        <end position="267"/>
    </location>
</feature>
<gene>
    <name evidence="11" type="ORF">BaRGS_00032184</name>
</gene>
<keyword evidence="7" id="KW-0325">Glycoprotein</keyword>
<dbReference type="Gene3D" id="4.10.1240.10">
    <property type="entry name" value="GPCR, family 2, extracellular hormone receptor domain"/>
    <property type="match status" value="1"/>
</dbReference>
<proteinExistence type="predicted"/>
<evidence type="ECO:0000256" key="7">
    <source>
        <dbReference type="ARBA" id="ARBA00023180"/>
    </source>
</evidence>
<sequence length="479" mass="54722">FATRHCTENGTWEYHLKQNGSWTNFSNCLKPTIDLTFHAAHGDRLRLLYTVGYSVSLGSLLVAVFIMLCCRRLHSKSNTLHINLFLAFILRAALSFLKDLLFVGNIGLAKDVRLGQDGIYEFVHDAPHWECRLLFTIFMYAVSACNMWIFAEALYLTMLVQRPLVTELLPLVSLVPWVIVKAIHENTFCWNLSRNPAYYWIYNGAGVSVVVINLFLFLNIFRKLFLKIRHSSELGASGKAKYRRLAKFILVLIPLFGIMYLVFYVVIPNNFVENSFNVAYLYLEMAYNSFQGFLLALLFCFLNEEVHSELKRVWYRRRYLMGDPTAFSRSFAASSYRAKTQTTTASARSHSPVFIASQGSKPKMAVHKMRTLSSSTQELDRPSPELLTASEKRRMRLKKAHSHDVEPVVEKEQGDELLRRAIIGNAAAVAAKRATMQKQCTVESTSSDLSPLTPLSPTDCFEEKFVFDRNRNTSSSEYL</sequence>
<feature type="transmembrane region" description="Helical" evidence="9">
    <location>
        <begin position="163"/>
        <end position="180"/>
    </location>
</feature>
<evidence type="ECO:0000256" key="5">
    <source>
        <dbReference type="ARBA" id="ARBA00023136"/>
    </source>
</evidence>
<organism evidence="11 12">
    <name type="scientific">Batillaria attramentaria</name>
    <dbReference type="NCBI Taxonomy" id="370345"/>
    <lineage>
        <taxon>Eukaryota</taxon>
        <taxon>Metazoa</taxon>
        <taxon>Spiralia</taxon>
        <taxon>Lophotrochozoa</taxon>
        <taxon>Mollusca</taxon>
        <taxon>Gastropoda</taxon>
        <taxon>Caenogastropoda</taxon>
        <taxon>Sorbeoconcha</taxon>
        <taxon>Cerithioidea</taxon>
        <taxon>Batillariidae</taxon>
        <taxon>Batillaria</taxon>
    </lineage>
</organism>
<evidence type="ECO:0000313" key="11">
    <source>
        <dbReference type="EMBL" id="KAK7476566.1"/>
    </source>
</evidence>
<keyword evidence="2 9" id="KW-0812">Transmembrane</keyword>
<evidence type="ECO:0000256" key="9">
    <source>
        <dbReference type="SAM" id="Phobius"/>
    </source>
</evidence>
<keyword evidence="12" id="KW-1185">Reference proteome</keyword>
<evidence type="ECO:0000256" key="2">
    <source>
        <dbReference type="ARBA" id="ARBA00022692"/>
    </source>
</evidence>
<dbReference type="PROSITE" id="PS50261">
    <property type="entry name" value="G_PROTEIN_RECEP_F2_4"/>
    <property type="match status" value="1"/>
</dbReference>
<keyword evidence="6" id="KW-0675">Receptor</keyword>
<dbReference type="GO" id="GO:0004930">
    <property type="term" value="F:G protein-coupled receptor activity"/>
    <property type="evidence" value="ECO:0007669"/>
    <property type="project" value="UniProtKB-KW"/>
</dbReference>
<dbReference type="InterPro" id="IPR017983">
    <property type="entry name" value="GPCR_2_secretin-like_CS"/>
</dbReference>
<evidence type="ECO:0000256" key="6">
    <source>
        <dbReference type="ARBA" id="ARBA00023170"/>
    </source>
</evidence>
<dbReference type="PANTHER" id="PTHR45620">
    <property type="entry name" value="PDF RECEPTOR-LIKE PROTEIN-RELATED"/>
    <property type="match status" value="1"/>
</dbReference>
<accession>A0ABD0JPC9</accession>
<evidence type="ECO:0000256" key="3">
    <source>
        <dbReference type="ARBA" id="ARBA00022989"/>
    </source>
</evidence>
<dbReference type="PANTHER" id="PTHR45620:SF1">
    <property type="entry name" value="G-PROTEIN COUPLED RECEPTORS FAMILY 2 PROFILE 2 DOMAIN-CONTAINING PROTEIN"/>
    <property type="match status" value="1"/>
</dbReference>
<comment type="subcellular location">
    <subcellularLocation>
        <location evidence="1">Membrane</location>
        <topology evidence="1">Multi-pass membrane protein</topology>
    </subcellularLocation>
</comment>
<keyword evidence="8" id="KW-0807">Transducer</keyword>
<feature type="transmembrane region" description="Helical" evidence="9">
    <location>
        <begin position="133"/>
        <end position="151"/>
    </location>
</feature>
<feature type="transmembrane region" description="Helical" evidence="9">
    <location>
        <begin position="279"/>
        <end position="302"/>
    </location>
</feature>
<dbReference type="InterPro" id="IPR017981">
    <property type="entry name" value="GPCR_2-like_7TM"/>
</dbReference>
<evidence type="ECO:0000313" key="12">
    <source>
        <dbReference type="Proteomes" id="UP001519460"/>
    </source>
</evidence>
<dbReference type="InterPro" id="IPR036445">
    <property type="entry name" value="GPCR_2_extracell_dom_sf"/>
</dbReference>
<dbReference type="PRINTS" id="PR00249">
    <property type="entry name" value="GPCRSECRETIN"/>
</dbReference>